<reference evidence="1" key="1">
    <citation type="submission" date="2014-05" db="EMBL/GenBank/DDBJ databases">
        <authorList>
            <person name="Chronopoulou M."/>
        </authorList>
    </citation>
    <scope>NUCLEOTIDE SEQUENCE</scope>
    <source>
        <tissue evidence="1">Whole organism</tissue>
    </source>
</reference>
<name>A0A0K2V6B9_LEPSM</name>
<proteinExistence type="predicted"/>
<evidence type="ECO:0000313" key="1">
    <source>
        <dbReference type="EMBL" id="CDW45481.1"/>
    </source>
</evidence>
<sequence>MRRIDGFVLMDLNPNYNSKSTNEKDLSRSRFLKLTSWVVQLILERTTLSQGILLI</sequence>
<organism evidence="1">
    <name type="scientific">Lepeophtheirus salmonis</name>
    <name type="common">Salmon louse</name>
    <name type="synonym">Caligus salmonis</name>
    <dbReference type="NCBI Taxonomy" id="72036"/>
    <lineage>
        <taxon>Eukaryota</taxon>
        <taxon>Metazoa</taxon>
        <taxon>Ecdysozoa</taxon>
        <taxon>Arthropoda</taxon>
        <taxon>Crustacea</taxon>
        <taxon>Multicrustacea</taxon>
        <taxon>Hexanauplia</taxon>
        <taxon>Copepoda</taxon>
        <taxon>Siphonostomatoida</taxon>
        <taxon>Caligidae</taxon>
        <taxon>Lepeophtheirus</taxon>
    </lineage>
</organism>
<dbReference type="AlphaFoldDB" id="A0A0K2V6B9"/>
<protein>
    <submittedName>
        <fullName evidence="1">Uncharacterized protein</fullName>
    </submittedName>
</protein>
<dbReference type="EMBL" id="HACA01028120">
    <property type="protein sequence ID" value="CDW45481.1"/>
    <property type="molecule type" value="Transcribed_RNA"/>
</dbReference>
<accession>A0A0K2V6B9</accession>